<dbReference type="EMBL" id="KI914015">
    <property type="protein sequence ID" value="ETV91098.1"/>
    <property type="molecule type" value="Genomic_DNA"/>
</dbReference>
<dbReference type="AlphaFoldDB" id="A0A024TAM8"/>
<dbReference type="RefSeq" id="XP_008880295.1">
    <property type="nucleotide sequence ID" value="XM_008882073.1"/>
</dbReference>
<name>A0A024TAM8_9STRA</name>
<proteinExistence type="predicted"/>
<dbReference type="VEuPathDB" id="FungiDB:H310_14255"/>
<sequence>MRNKILLCYHEGTATTATSGVSSRVTSSTTGSTPFKRSIRSSRIVQTSQRNTVGATAYTDTERQGVDAEGVRSRSRRRLAFVVIVGQRSCDGVLERVGDDEEEREGRHGRHGNPHVNHVGHSCRGDMPQESKAGGGHEQDEDAPQRERRHRGEVRK</sequence>
<gene>
    <name evidence="2" type="ORF">H310_14255</name>
</gene>
<feature type="compositionally biased region" description="Basic residues" evidence="1">
    <location>
        <begin position="147"/>
        <end position="156"/>
    </location>
</feature>
<evidence type="ECO:0000256" key="1">
    <source>
        <dbReference type="SAM" id="MobiDB-lite"/>
    </source>
</evidence>
<feature type="region of interest" description="Disordered" evidence="1">
    <location>
        <begin position="96"/>
        <end position="156"/>
    </location>
</feature>
<accession>A0A024TAM8</accession>
<protein>
    <submittedName>
        <fullName evidence="2">Uncharacterized protein</fullName>
    </submittedName>
</protein>
<organism evidence="2">
    <name type="scientific">Aphanomyces invadans</name>
    <dbReference type="NCBI Taxonomy" id="157072"/>
    <lineage>
        <taxon>Eukaryota</taxon>
        <taxon>Sar</taxon>
        <taxon>Stramenopiles</taxon>
        <taxon>Oomycota</taxon>
        <taxon>Saprolegniomycetes</taxon>
        <taxon>Saprolegniales</taxon>
        <taxon>Verrucalvaceae</taxon>
        <taxon>Aphanomyces</taxon>
    </lineage>
</organism>
<feature type="compositionally biased region" description="Basic and acidic residues" evidence="1">
    <location>
        <begin position="123"/>
        <end position="146"/>
    </location>
</feature>
<evidence type="ECO:0000313" key="2">
    <source>
        <dbReference type="EMBL" id="ETV91098.1"/>
    </source>
</evidence>
<dbReference type="GeneID" id="20091305"/>
<reference evidence="2" key="1">
    <citation type="submission" date="2013-12" db="EMBL/GenBank/DDBJ databases">
        <title>The Genome Sequence of Aphanomyces invadans NJM9701.</title>
        <authorList>
            <consortium name="The Broad Institute Genomics Platform"/>
            <person name="Russ C."/>
            <person name="Tyler B."/>
            <person name="van West P."/>
            <person name="Dieguez-Uribeondo J."/>
            <person name="Young S.K."/>
            <person name="Zeng Q."/>
            <person name="Gargeya S."/>
            <person name="Fitzgerald M."/>
            <person name="Abouelleil A."/>
            <person name="Alvarado L."/>
            <person name="Chapman S.B."/>
            <person name="Gainer-Dewar J."/>
            <person name="Goldberg J."/>
            <person name="Griggs A."/>
            <person name="Gujja S."/>
            <person name="Hansen M."/>
            <person name="Howarth C."/>
            <person name="Imamovic A."/>
            <person name="Ireland A."/>
            <person name="Larimer J."/>
            <person name="McCowan C."/>
            <person name="Murphy C."/>
            <person name="Pearson M."/>
            <person name="Poon T.W."/>
            <person name="Priest M."/>
            <person name="Roberts A."/>
            <person name="Saif S."/>
            <person name="Shea T."/>
            <person name="Sykes S."/>
            <person name="Wortman J."/>
            <person name="Nusbaum C."/>
            <person name="Birren B."/>
        </authorList>
    </citation>
    <scope>NUCLEOTIDE SEQUENCE [LARGE SCALE GENOMIC DNA]</scope>
    <source>
        <strain evidence="2">NJM9701</strain>
    </source>
</reference>